<keyword evidence="3" id="KW-1185">Reference proteome</keyword>
<reference evidence="2 3" key="1">
    <citation type="submission" date="2019-08" db="EMBL/GenBank/DDBJ databases">
        <title>Complete genome sequence of Arcobacter acticola.</title>
        <authorList>
            <person name="Miller W."/>
        </authorList>
    </citation>
    <scope>NUCLEOTIDE SEQUENCE [LARGE SCALE GENOMIC DNA]</scope>
    <source>
        <strain evidence="2 3">KCTC 52212</strain>
    </source>
</reference>
<name>A0A6M8EID7_9BACT</name>
<dbReference type="InterPro" id="IPR021109">
    <property type="entry name" value="Peptidase_aspartic_dom_sf"/>
</dbReference>
<sequence>MKIIFCLFLVFNLYAKDIIGSIDKLDFPAFNLENVESRIDTGATNSSLHCTNIEKIDDKFVKCNILGKESFTNKISKIKEVKSSNGISQKRYFIKTQIIILGKTYVSELSLNDRRNMTYAFLLGRDILSQDFIVDVSKKDLSFNLKESIKN</sequence>
<keyword evidence="2" id="KW-0645">Protease</keyword>
<keyword evidence="2" id="KW-0378">Hydrolase</keyword>
<evidence type="ECO:0000313" key="2">
    <source>
        <dbReference type="EMBL" id="QKE29872.1"/>
    </source>
</evidence>
<dbReference type="PANTHER" id="PTHR38037">
    <property type="entry name" value="ZN_PROTEASE DOMAIN-CONTAINING PROTEIN"/>
    <property type="match status" value="1"/>
</dbReference>
<dbReference type="SUPFAM" id="SSF50630">
    <property type="entry name" value="Acid proteases"/>
    <property type="match status" value="1"/>
</dbReference>
<dbReference type="Proteomes" id="UP000503483">
    <property type="component" value="Chromosome"/>
</dbReference>
<dbReference type="AlphaFoldDB" id="A0A6M8EID7"/>
<dbReference type="Gene3D" id="2.40.70.10">
    <property type="entry name" value="Acid Proteases"/>
    <property type="match status" value="1"/>
</dbReference>
<dbReference type="PANTHER" id="PTHR38037:SF2">
    <property type="entry name" value="ATP-DEPENDENT ZINC PROTEASE DOMAIN-CONTAINING PROTEIN-RELATED"/>
    <property type="match status" value="1"/>
</dbReference>
<protein>
    <submittedName>
        <fullName evidence="2">Putative ATP-dependent zinc protease</fullName>
    </submittedName>
</protein>
<dbReference type="GO" id="GO:0008233">
    <property type="term" value="F:peptidase activity"/>
    <property type="evidence" value="ECO:0007669"/>
    <property type="project" value="UniProtKB-KW"/>
</dbReference>
<dbReference type="Pfam" id="PF05618">
    <property type="entry name" value="Zn_protease"/>
    <property type="match status" value="1"/>
</dbReference>
<proteinExistence type="predicted"/>
<dbReference type="EMBL" id="CP042652">
    <property type="protein sequence ID" value="QKE29872.1"/>
    <property type="molecule type" value="Genomic_DNA"/>
</dbReference>
<evidence type="ECO:0000313" key="3">
    <source>
        <dbReference type="Proteomes" id="UP000503483"/>
    </source>
</evidence>
<accession>A0A6M8EID7</accession>
<feature type="domain" description="Retropepsin-like aspartic endopeptidase" evidence="1">
    <location>
        <begin position="19"/>
        <end position="140"/>
    </location>
</feature>
<dbReference type="GO" id="GO:0006508">
    <property type="term" value="P:proteolysis"/>
    <property type="evidence" value="ECO:0007669"/>
    <property type="project" value="UniProtKB-KW"/>
</dbReference>
<gene>
    <name evidence="2" type="ORF">AACT_2809</name>
</gene>
<evidence type="ECO:0000259" key="1">
    <source>
        <dbReference type="Pfam" id="PF05618"/>
    </source>
</evidence>
<dbReference type="KEGG" id="paco:AACT_2809"/>
<dbReference type="RefSeq" id="WP_172128006.1">
    <property type="nucleotide sequence ID" value="NZ_CP042652.1"/>
</dbReference>
<organism evidence="2 3">
    <name type="scientific">Arcobacter acticola</name>
    <dbReference type="NCBI Taxonomy" id="1849015"/>
    <lineage>
        <taxon>Bacteria</taxon>
        <taxon>Pseudomonadati</taxon>
        <taxon>Campylobacterota</taxon>
        <taxon>Epsilonproteobacteria</taxon>
        <taxon>Campylobacterales</taxon>
        <taxon>Arcobacteraceae</taxon>
        <taxon>Arcobacter</taxon>
    </lineage>
</organism>
<dbReference type="InterPro" id="IPR008503">
    <property type="entry name" value="Asp_endopeptidase"/>
</dbReference>